<keyword evidence="2" id="KW-1185">Reference proteome</keyword>
<dbReference type="Proteomes" id="UP000294114">
    <property type="component" value="Unassembled WGS sequence"/>
</dbReference>
<sequence length="40" mass="4220">MKLLPSDTACRGNNFMVNAGVRGGRRGAGDRVGQLVRSAM</sequence>
<dbReference type="EMBL" id="SHLD01000001">
    <property type="protein sequence ID" value="RZU72804.1"/>
    <property type="molecule type" value="Genomic_DNA"/>
</dbReference>
<dbReference type="AlphaFoldDB" id="A0A4Q8B5E1"/>
<accession>A0A4Q8B5E1</accession>
<reference evidence="1 2" key="1">
    <citation type="submission" date="2019-02" db="EMBL/GenBank/DDBJ databases">
        <title>Sequencing the genomes of 1000 actinobacteria strains.</title>
        <authorList>
            <person name="Klenk H.-P."/>
        </authorList>
    </citation>
    <scope>NUCLEOTIDE SEQUENCE [LARGE SCALE GENOMIC DNA]</scope>
    <source>
        <strain evidence="1 2">DSM 45612</strain>
    </source>
</reference>
<gene>
    <name evidence="1" type="ORF">EV384_1184</name>
</gene>
<evidence type="ECO:0000313" key="2">
    <source>
        <dbReference type="Proteomes" id="UP000294114"/>
    </source>
</evidence>
<name>A0A4Q8B5E1_9ACTN</name>
<evidence type="ECO:0000313" key="1">
    <source>
        <dbReference type="EMBL" id="RZU72804.1"/>
    </source>
</evidence>
<proteinExistence type="predicted"/>
<comment type="caution">
    <text evidence="1">The sequence shown here is derived from an EMBL/GenBank/DDBJ whole genome shotgun (WGS) entry which is preliminary data.</text>
</comment>
<protein>
    <submittedName>
        <fullName evidence="1">Uncharacterized protein</fullName>
    </submittedName>
</protein>
<organism evidence="1 2">
    <name type="scientific">Micromonospora kangleipakensis</name>
    <dbReference type="NCBI Taxonomy" id="1077942"/>
    <lineage>
        <taxon>Bacteria</taxon>
        <taxon>Bacillati</taxon>
        <taxon>Actinomycetota</taxon>
        <taxon>Actinomycetes</taxon>
        <taxon>Micromonosporales</taxon>
        <taxon>Micromonosporaceae</taxon>
        <taxon>Micromonospora</taxon>
    </lineage>
</organism>